<dbReference type="Gene3D" id="3.30.420.10">
    <property type="entry name" value="Ribonuclease H-like superfamily/Ribonuclease H"/>
    <property type="match status" value="1"/>
</dbReference>
<dbReference type="InterPro" id="IPR002156">
    <property type="entry name" value="RNaseH_domain"/>
</dbReference>
<evidence type="ECO:0000313" key="3">
    <source>
        <dbReference type="Proteomes" id="UP000235145"/>
    </source>
</evidence>
<dbReference type="InterPro" id="IPR036397">
    <property type="entry name" value="RNaseH_sf"/>
</dbReference>
<accession>A0A9R1V1G1</accession>
<dbReference type="AlphaFoldDB" id="A0A9R1V1G1"/>
<dbReference type="PANTHER" id="PTHR48475:SF2">
    <property type="entry name" value="RIBONUCLEASE H"/>
    <property type="match status" value="1"/>
</dbReference>
<protein>
    <recommendedName>
        <fullName evidence="1">RNase H type-1 domain-containing protein</fullName>
    </recommendedName>
</protein>
<reference evidence="2 3" key="1">
    <citation type="journal article" date="2017" name="Nat. Commun.">
        <title>Genome assembly with in vitro proximity ligation data and whole-genome triplication in lettuce.</title>
        <authorList>
            <person name="Reyes-Chin-Wo S."/>
            <person name="Wang Z."/>
            <person name="Yang X."/>
            <person name="Kozik A."/>
            <person name="Arikit S."/>
            <person name="Song C."/>
            <person name="Xia L."/>
            <person name="Froenicke L."/>
            <person name="Lavelle D.O."/>
            <person name="Truco M.J."/>
            <person name="Xia R."/>
            <person name="Zhu S."/>
            <person name="Xu C."/>
            <person name="Xu H."/>
            <person name="Xu X."/>
            <person name="Cox K."/>
            <person name="Korf I."/>
            <person name="Meyers B.C."/>
            <person name="Michelmore R.W."/>
        </authorList>
    </citation>
    <scope>NUCLEOTIDE SEQUENCE [LARGE SCALE GENOMIC DNA]</scope>
    <source>
        <strain evidence="3">cv. Salinas</strain>
        <tissue evidence="2">Seedlings</tissue>
    </source>
</reference>
<evidence type="ECO:0000313" key="2">
    <source>
        <dbReference type="EMBL" id="KAJ0197761.1"/>
    </source>
</evidence>
<dbReference type="Pfam" id="PF13456">
    <property type="entry name" value="RVT_3"/>
    <property type="match status" value="1"/>
</dbReference>
<dbReference type="GO" id="GO:0003676">
    <property type="term" value="F:nucleic acid binding"/>
    <property type="evidence" value="ECO:0007669"/>
    <property type="project" value="InterPro"/>
</dbReference>
<dbReference type="Proteomes" id="UP000235145">
    <property type="component" value="Unassembled WGS sequence"/>
</dbReference>
<dbReference type="SUPFAM" id="SSF53098">
    <property type="entry name" value="Ribonuclease H-like"/>
    <property type="match status" value="1"/>
</dbReference>
<dbReference type="EMBL" id="NBSK02000007">
    <property type="protein sequence ID" value="KAJ0197761.1"/>
    <property type="molecule type" value="Genomic_DNA"/>
</dbReference>
<dbReference type="PANTHER" id="PTHR48475">
    <property type="entry name" value="RIBONUCLEASE H"/>
    <property type="match status" value="1"/>
</dbReference>
<name>A0A9R1V1G1_LACSA</name>
<proteinExistence type="predicted"/>
<dbReference type="InterPro" id="IPR012337">
    <property type="entry name" value="RNaseH-like_sf"/>
</dbReference>
<sequence>MNFPIKQILLKPETSGRLAKWEIELAEHDISYHPRTSINGQALADFFLEIPGGGDTTKEGIMVVKEIPENSRKWTLYTNGASSRKGSGACLILTGPEGEDVTYALRFEFHNSNNEVQYEVLFVGLHLAKEMGAKAVAPLTDFTLAANQINGSFERRDKRMERYVKIVQQLPNSFKEFTIKQIPKE</sequence>
<comment type="caution">
    <text evidence="2">The sequence shown here is derived from an EMBL/GenBank/DDBJ whole genome shotgun (WGS) entry which is preliminary data.</text>
</comment>
<evidence type="ECO:0000259" key="1">
    <source>
        <dbReference type="Pfam" id="PF13456"/>
    </source>
</evidence>
<keyword evidence="3" id="KW-1185">Reference proteome</keyword>
<organism evidence="2 3">
    <name type="scientific">Lactuca sativa</name>
    <name type="common">Garden lettuce</name>
    <dbReference type="NCBI Taxonomy" id="4236"/>
    <lineage>
        <taxon>Eukaryota</taxon>
        <taxon>Viridiplantae</taxon>
        <taxon>Streptophyta</taxon>
        <taxon>Embryophyta</taxon>
        <taxon>Tracheophyta</taxon>
        <taxon>Spermatophyta</taxon>
        <taxon>Magnoliopsida</taxon>
        <taxon>eudicotyledons</taxon>
        <taxon>Gunneridae</taxon>
        <taxon>Pentapetalae</taxon>
        <taxon>asterids</taxon>
        <taxon>campanulids</taxon>
        <taxon>Asterales</taxon>
        <taxon>Asteraceae</taxon>
        <taxon>Cichorioideae</taxon>
        <taxon>Cichorieae</taxon>
        <taxon>Lactucinae</taxon>
        <taxon>Lactuca</taxon>
    </lineage>
</organism>
<dbReference type="GO" id="GO:0004523">
    <property type="term" value="F:RNA-DNA hybrid ribonuclease activity"/>
    <property type="evidence" value="ECO:0007669"/>
    <property type="project" value="InterPro"/>
</dbReference>
<feature type="domain" description="RNase H type-1" evidence="1">
    <location>
        <begin position="83"/>
        <end position="185"/>
    </location>
</feature>
<gene>
    <name evidence="2" type="ORF">LSAT_V11C700369960</name>
</gene>